<dbReference type="PROSITE" id="PS50017">
    <property type="entry name" value="DEATH_DOMAIN"/>
    <property type="match status" value="1"/>
</dbReference>
<protein>
    <recommendedName>
        <fullName evidence="1">Death domain-containing protein</fullName>
    </recommendedName>
</protein>
<dbReference type="AlphaFoldDB" id="A0AAV2QBU6"/>
<feature type="domain" description="Death" evidence="1">
    <location>
        <begin position="60"/>
        <end position="122"/>
    </location>
</feature>
<dbReference type="GO" id="GO:0007165">
    <property type="term" value="P:signal transduction"/>
    <property type="evidence" value="ECO:0007669"/>
    <property type="project" value="InterPro"/>
</dbReference>
<dbReference type="InterPro" id="IPR011029">
    <property type="entry name" value="DEATH-like_dom_sf"/>
</dbReference>
<dbReference type="Proteomes" id="UP001497623">
    <property type="component" value="Unassembled WGS sequence"/>
</dbReference>
<keyword evidence="3" id="KW-1185">Reference proteome</keyword>
<dbReference type="EMBL" id="CAXKWB010004534">
    <property type="protein sequence ID" value="CAL4074051.1"/>
    <property type="molecule type" value="Genomic_DNA"/>
</dbReference>
<organism evidence="2 3">
    <name type="scientific">Meganyctiphanes norvegica</name>
    <name type="common">Northern krill</name>
    <name type="synonym">Thysanopoda norvegica</name>
    <dbReference type="NCBI Taxonomy" id="48144"/>
    <lineage>
        <taxon>Eukaryota</taxon>
        <taxon>Metazoa</taxon>
        <taxon>Ecdysozoa</taxon>
        <taxon>Arthropoda</taxon>
        <taxon>Crustacea</taxon>
        <taxon>Multicrustacea</taxon>
        <taxon>Malacostraca</taxon>
        <taxon>Eumalacostraca</taxon>
        <taxon>Eucarida</taxon>
        <taxon>Euphausiacea</taxon>
        <taxon>Euphausiidae</taxon>
        <taxon>Meganyctiphanes</taxon>
    </lineage>
</organism>
<evidence type="ECO:0000313" key="2">
    <source>
        <dbReference type="EMBL" id="CAL4074051.1"/>
    </source>
</evidence>
<sequence length="194" mass="23379">MNEDIKKEFEDFYSNSKSTGYEWIKETWNIIFWEYAHVNSALIDWFYINMDSARDIKTGWPMFVEMLGLRRAHIEHCELYPGSLGPTRKAFQYLKQMEEKNNMTLGLVLEILKDLNRHDLLNPSFIHWKDGIVKFQKWNRHSLSQFKKFDNKPIKNGNDLFETIPTKPIKHINSEFLSKERKHTRDCHYEFLSR</sequence>
<dbReference type="InterPro" id="IPR000488">
    <property type="entry name" value="Death_dom"/>
</dbReference>
<evidence type="ECO:0000259" key="1">
    <source>
        <dbReference type="PROSITE" id="PS50017"/>
    </source>
</evidence>
<dbReference type="CDD" id="cd01670">
    <property type="entry name" value="Death"/>
    <property type="match status" value="1"/>
</dbReference>
<dbReference type="Gene3D" id="1.10.533.10">
    <property type="entry name" value="Death Domain, Fas"/>
    <property type="match status" value="1"/>
</dbReference>
<reference evidence="2 3" key="1">
    <citation type="submission" date="2024-05" db="EMBL/GenBank/DDBJ databases">
        <authorList>
            <person name="Wallberg A."/>
        </authorList>
    </citation>
    <scope>NUCLEOTIDE SEQUENCE [LARGE SCALE GENOMIC DNA]</scope>
</reference>
<accession>A0AAV2QBU6</accession>
<proteinExistence type="predicted"/>
<evidence type="ECO:0000313" key="3">
    <source>
        <dbReference type="Proteomes" id="UP001497623"/>
    </source>
</evidence>
<name>A0AAV2QBU6_MEGNR</name>
<comment type="caution">
    <text evidence="2">The sequence shown here is derived from an EMBL/GenBank/DDBJ whole genome shotgun (WGS) entry which is preliminary data.</text>
</comment>
<gene>
    <name evidence="2" type="ORF">MNOR_LOCUS9394</name>
</gene>